<keyword evidence="4" id="KW-1185">Reference proteome</keyword>
<comment type="caution">
    <text evidence="3">The sequence shown here is derived from an EMBL/GenBank/DDBJ whole genome shotgun (WGS) entry which is preliminary data.</text>
</comment>
<dbReference type="Proteomes" id="UP000326757">
    <property type="component" value="Unassembled WGS sequence"/>
</dbReference>
<accession>A0A5N6JT97</accession>
<dbReference type="GO" id="GO:0016788">
    <property type="term" value="F:hydrolase activity, acting on ester bonds"/>
    <property type="evidence" value="ECO:0007669"/>
    <property type="project" value="InterPro"/>
</dbReference>
<dbReference type="AlphaFoldDB" id="A0A5N6JT97"/>
<proteinExistence type="predicted"/>
<dbReference type="Gene3D" id="3.40.720.10">
    <property type="entry name" value="Alkaline Phosphatase, subunit A"/>
    <property type="match status" value="1"/>
</dbReference>
<protein>
    <recommendedName>
        <fullName evidence="5">Acid phosphatase</fullName>
    </recommendedName>
</protein>
<dbReference type="FunFam" id="3.40.720.10:FF:000064">
    <property type="entry name" value="Probable acid phosphatase Pho610"/>
    <property type="match status" value="1"/>
</dbReference>
<dbReference type="InterPro" id="IPR017850">
    <property type="entry name" value="Alkaline_phosphatase_core_sf"/>
</dbReference>
<organism evidence="3 4">
    <name type="scientific">Monilinia laxa</name>
    <name type="common">Brown rot fungus</name>
    <name type="synonym">Sclerotinia laxa</name>
    <dbReference type="NCBI Taxonomy" id="61186"/>
    <lineage>
        <taxon>Eukaryota</taxon>
        <taxon>Fungi</taxon>
        <taxon>Dikarya</taxon>
        <taxon>Ascomycota</taxon>
        <taxon>Pezizomycotina</taxon>
        <taxon>Leotiomycetes</taxon>
        <taxon>Helotiales</taxon>
        <taxon>Sclerotiniaceae</taxon>
        <taxon>Monilinia</taxon>
    </lineage>
</organism>
<keyword evidence="2" id="KW-0732">Signal</keyword>
<sequence length="491" mass="54948">MLRWLLGIWCYCTVNLSLQEILAHFNLMLESVQPTDSIKVLLLDIAGESLDYDWPRVFPAGCPTLSLHTACPEPLDYSFLKICLGIYSLLHINPVYQALAKKKPVSTSATAVSPASPTSSDYADVMAAQAIANTSSPVSYVEGKVFNRFVTIWFENTNYETALADPNFKSFAEKGIVLDKYLAVTHPSQPNYLAAVGGDYFGLDGDPFIEIPNNVSSIVDLLEDKGISWGLYQEDMPYSGYQGFEWRNQENGADAYVRKHNPEILFDSVVTKPERLELIKNTTMFHADVAANTLPQWMFITPNMTSDAHDASITVAGEWLRDFLGPYLEDENFMNNTLVLITFDENETYAEQNRVLSILLGDAVSKDLVNTTDSNYYDHYSQIASVVANWDLHTLGRFDVGANVFNYIAEKTGDRIRSWSNGTLESRFFNYSYPGILAAKVGWAPQPAPNTNLTTLDTNRTVLPSIVEYWQGKDNGTVYQGQLEIPDGYNH</sequence>
<feature type="signal peptide" evidence="2">
    <location>
        <begin position="1"/>
        <end position="23"/>
    </location>
</feature>
<reference evidence="3 4" key="1">
    <citation type="submission" date="2019-06" db="EMBL/GenBank/DDBJ databases">
        <title>Genome Sequence of the Brown Rot Fungal Pathogen Monilinia laxa.</title>
        <authorList>
            <person name="De Miccolis Angelini R.M."/>
            <person name="Landi L."/>
            <person name="Abate D."/>
            <person name="Pollastro S."/>
            <person name="Romanazzi G."/>
            <person name="Faretra F."/>
        </authorList>
    </citation>
    <scope>NUCLEOTIDE SEQUENCE [LARGE SCALE GENOMIC DNA]</scope>
    <source>
        <strain evidence="3 4">Mlax316</strain>
    </source>
</reference>
<dbReference type="EMBL" id="VIGI01000013">
    <property type="protein sequence ID" value="KAB8292299.1"/>
    <property type="molecule type" value="Genomic_DNA"/>
</dbReference>
<name>A0A5N6JT97_MONLA</name>
<feature type="chain" id="PRO_5024787853" description="Acid phosphatase" evidence="2">
    <location>
        <begin position="24"/>
        <end position="491"/>
    </location>
</feature>
<dbReference type="Pfam" id="PF04185">
    <property type="entry name" value="Phosphoesterase"/>
    <property type="match status" value="1"/>
</dbReference>
<dbReference type="PANTHER" id="PTHR31956">
    <property type="entry name" value="NON-SPECIFIC PHOSPHOLIPASE C4-RELATED"/>
    <property type="match status" value="1"/>
</dbReference>
<dbReference type="OrthoDB" id="5135119at2759"/>
<evidence type="ECO:0000313" key="4">
    <source>
        <dbReference type="Proteomes" id="UP000326757"/>
    </source>
</evidence>
<keyword evidence="1" id="KW-0378">Hydrolase</keyword>
<dbReference type="GO" id="GO:0009395">
    <property type="term" value="P:phospholipid catabolic process"/>
    <property type="evidence" value="ECO:0007669"/>
    <property type="project" value="TreeGrafter"/>
</dbReference>
<evidence type="ECO:0000313" key="3">
    <source>
        <dbReference type="EMBL" id="KAB8292299.1"/>
    </source>
</evidence>
<evidence type="ECO:0008006" key="5">
    <source>
        <dbReference type="Google" id="ProtNLM"/>
    </source>
</evidence>
<dbReference type="InterPro" id="IPR007312">
    <property type="entry name" value="Phosphoesterase"/>
</dbReference>
<evidence type="ECO:0000256" key="2">
    <source>
        <dbReference type="SAM" id="SignalP"/>
    </source>
</evidence>
<gene>
    <name evidence="3" type="ORF">EYC80_008041</name>
</gene>
<evidence type="ECO:0000256" key="1">
    <source>
        <dbReference type="ARBA" id="ARBA00022801"/>
    </source>
</evidence>
<dbReference type="PANTHER" id="PTHR31956:SF15">
    <property type="entry name" value="ACID PHOSPHATASE PHOA"/>
    <property type="match status" value="1"/>
</dbReference>